<proteinExistence type="predicted"/>
<feature type="compositionally biased region" description="Low complexity" evidence="1">
    <location>
        <begin position="1"/>
        <end position="19"/>
    </location>
</feature>
<feature type="region of interest" description="Disordered" evidence="1">
    <location>
        <begin position="60"/>
        <end position="102"/>
    </location>
</feature>
<feature type="compositionally biased region" description="Basic residues" evidence="1">
    <location>
        <begin position="93"/>
        <end position="102"/>
    </location>
</feature>
<comment type="caution">
    <text evidence="2">The sequence shown here is derived from an EMBL/GenBank/DDBJ whole genome shotgun (WGS) entry which is preliminary data.</text>
</comment>
<accession>A0ABW3MYF3</accession>
<gene>
    <name evidence="2" type="ORF">ACFQ2V_07650</name>
</gene>
<keyword evidence="3" id="KW-1185">Reference proteome</keyword>
<feature type="compositionally biased region" description="Low complexity" evidence="1">
    <location>
        <begin position="64"/>
        <end position="74"/>
    </location>
</feature>
<dbReference type="Proteomes" id="UP001597046">
    <property type="component" value="Unassembled WGS sequence"/>
</dbReference>
<evidence type="ECO:0000313" key="3">
    <source>
        <dbReference type="Proteomes" id="UP001597046"/>
    </source>
</evidence>
<evidence type="ECO:0000313" key="2">
    <source>
        <dbReference type="EMBL" id="MFD1054175.1"/>
    </source>
</evidence>
<sequence length="102" mass="11026">MSTYSSTLGSTLGSTVSLSPQEALARELIVERVAARPHAPRAARVRPSVRAALLLRDIAERLDPSAARPATTDAPRPPHEGSPRPWSAQQRPGGRRVPHRHS</sequence>
<name>A0ABW3MYF3_9MICO</name>
<dbReference type="RefSeq" id="WP_386052080.1">
    <property type="nucleotide sequence ID" value="NZ_JBHTKH010000004.1"/>
</dbReference>
<evidence type="ECO:0000256" key="1">
    <source>
        <dbReference type="SAM" id="MobiDB-lite"/>
    </source>
</evidence>
<feature type="region of interest" description="Disordered" evidence="1">
    <location>
        <begin position="1"/>
        <end position="20"/>
    </location>
</feature>
<organism evidence="2 3">
    <name type="scientific">Terrabacter terrigena</name>
    <dbReference type="NCBI Taxonomy" id="574718"/>
    <lineage>
        <taxon>Bacteria</taxon>
        <taxon>Bacillati</taxon>
        <taxon>Actinomycetota</taxon>
        <taxon>Actinomycetes</taxon>
        <taxon>Micrococcales</taxon>
        <taxon>Intrasporangiaceae</taxon>
        <taxon>Terrabacter</taxon>
    </lineage>
</organism>
<reference evidence="3" key="1">
    <citation type="journal article" date="2019" name="Int. J. Syst. Evol. Microbiol.">
        <title>The Global Catalogue of Microorganisms (GCM) 10K type strain sequencing project: providing services to taxonomists for standard genome sequencing and annotation.</title>
        <authorList>
            <consortium name="The Broad Institute Genomics Platform"/>
            <consortium name="The Broad Institute Genome Sequencing Center for Infectious Disease"/>
            <person name="Wu L."/>
            <person name="Ma J."/>
        </authorList>
    </citation>
    <scope>NUCLEOTIDE SEQUENCE [LARGE SCALE GENOMIC DNA]</scope>
    <source>
        <strain evidence="3">CCUG 57508</strain>
    </source>
</reference>
<dbReference type="EMBL" id="JBHTKH010000004">
    <property type="protein sequence ID" value="MFD1054175.1"/>
    <property type="molecule type" value="Genomic_DNA"/>
</dbReference>
<protein>
    <submittedName>
        <fullName evidence="2">Uncharacterized protein</fullName>
    </submittedName>
</protein>